<comment type="caution">
    <text evidence="2">The sequence shown here is derived from an EMBL/GenBank/DDBJ whole genome shotgun (WGS) entry which is preliminary data.</text>
</comment>
<keyword evidence="3" id="KW-1185">Reference proteome</keyword>
<organism evidence="2 3">
    <name type="scientific">Sphingobium psychrophilum</name>
    <dbReference type="NCBI Taxonomy" id="2728834"/>
    <lineage>
        <taxon>Bacteria</taxon>
        <taxon>Pseudomonadati</taxon>
        <taxon>Pseudomonadota</taxon>
        <taxon>Alphaproteobacteria</taxon>
        <taxon>Sphingomonadales</taxon>
        <taxon>Sphingomonadaceae</taxon>
        <taxon>Sphingobium</taxon>
    </lineage>
</organism>
<proteinExistence type="predicted"/>
<dbReference type="Proteomes" id="UP000519023">
    <property type="component" value="Unassembled WGS sequence"/>
</dbReference>
<evidence type="ECO:0000313" key="3">
    <source>
        <dbReference type="Proteomes" id="UP000519023"/>
    </source>
</evidence>
<dbReference type="InterPro" id="IPR029058">
    <property type="entry name" value="AB_hydrolase_fold"/>
</dbReference>
<dbReference type="SUPFAM" id="SSF53474">
    <property type="entry name" value="alpha/beta-Hydrolases"/>
    <property type="match status" value="1"/>
</dbReference>
<dbReference type="Pfam" id="PF12697">
    <property type="entry name" value="Abhydrolase_6"/>
    <property type="match status" value="1"/>
</dbReference>
<dbReference type="RefSeq" id="WP_169571195.1">
    <property type="nucleotide sequence ID" value="NZ_JABBFV010000002.1"/>
</dbReference>
<accession>A0A7X9WSZ3</accession>
<dbReference type="InterPro" id="IPR000073">
    <property type="entry name" value="AB_hydrolase_1"/>
</dbReference>
<reference evidence="2 3" key="1">
    <citation type="submission" date="2020-04" db="EMBL/GenBank/DDBJ databases">
        <title>Sphingobium sp. AR-3-1 isolated from Arctic soil.</title>
        <authorList>
            <person name="Dahal R.H."/>
            <person name="Chaudhary D.K."/>
        </authorList>
    </citation>
    <scope>NUCLEOTIDE SEQUENCE [LARGE SCALE GENOMIC DNA]</scope>
    <source>
        <strain evidence="2 3">AR-3-1</strain>
    </source>
</reference>
<dbReference type="AlphaFoldDB" id="A0A7X9WSZ3"/>
<feature type="domain" description="AB hydrolase-1" evidence="1">
    <location>
        <begin position="40"/>
        <end position="283"/>
    </location>
</feature>
<evidence type="ECO:0000259" key="1">
    <source>
        <dbReference type="Pfam" id="PF12697"/>
    </source>
</evidence>
<dbReference type="GO" id="GO:0016787">
    <property type="term" value="F:hydrolase activity"/>
    <property type="evidence" value="ECO:0007669"/>
    <property type="project" value="UniProtKB-KW"/>
</dbReference>
<dbReference type="Gene3D" id="3.40.50.1820">
    <property type="entry name" value="alpha/beta hydrolase"/>
    <property type="match status" value="1"/>
</dbReference>
<sequence length="305" mass="32372">MPKFTLSLPVQTMVDFGEAIQIAATLAIPDRLPDGPIDLLVCLHGGTYSRWYWDAQIDGWPGYSFVDHCLAQGKAVLALDALGMGDSSQPEREDRLTPHVGAQAHHLALAAVLERMDAGEWGADMAGRARRITGIGHSMGGMLTIVQQAAWASFDQVAVLGFTNIGLAMSDEVRSAIGAQVAGPGYGAANRAAMRGYFHAADVPETVIAADDARASLTPNSYGRLAIMPGGVAAEAAAIAAPVYLHFADIDVSPDAHAEPAGYRASRHVTLTKLADAAHCHNFASTRLQSWTMLHRWIDHIGAIS</sequence>
<name>A0A7X9WSZ3_9SPHN</name>
<keyword evidence="2" id="KW-0378">Hydrolase</keyword>
<gene>
    <name evidence="2" type="ORF">HHL08_04060</name>
</gene>
<dbReference type="EMBL" id="JABBFV010000002">
    <property type="protein sequence ID" value="NML09320.1"/>
    <property type="molecule type" value="Genomic_DNA"/>
</dbReference>
<protein>
    <submittedName>
        <fullName evidence="2">Alpha/beta hydrolase</fullName>
    </submittedName>
</protein>
<evidence type="ECO:0000313" key="2">
    <source>
        <dbReference type="EMBL" id="NML09320.1"/>
    </source>
</evidence>